<feature type="domain" description="Replication factor Mcm10 C-terminal" evidence="10">
    <location>
        <begin position="409"/>
        <end position="767"/>
    </location>
</feature>
<evidence type="ECO:0000256" key="2">
    <source>
        <dbReference type="ARBA" id="ARBA00009679"/>
    </source>
</evidence>
<keyword evidence="6" id="KW-0863">Zinc-finger</keyword>
<dbReference type="GO" id="GO:0008270">
    <property type="term" value="F:zinc ion binding"/>
    <property type="evidence" value="ECO:0007669"/>
    <property type="project" value="UniProtKB-KW"/>
</dbReference>
<dbReference type="Gene3D" id="2.40.50.140">
    <property type="entry name" value="Nucleic acid-binding proteins"/>
    <property type="match status" value="1"/>
</dbReference>
<dbReference type="SMART" id="SM01280">
    <property type="entry name" value="Mcm10"/>
    <property type="match status" value="1"/>
</dbReference>
<keyword evidence="12" id="KW-1185">Reference proteome</keyword>
<evidence type="ECO:0000256" key="7">
    <source>
        <dbReference type="ARBA" id="ARBA00022833"/>
    </source>
</evidence>
<evidence type="ECO:0000256" key="9">
    <source>
        <dbReference type="SAM" id="MobiDB-lite"/>
    </source>
</evidence>
<accession>A0ABD2XPG5</accession>
<feature type="region of interest" description="Disordered" evidence="9">
    <location>
        <begin position="100"/>
        <end position="135"/>
    </location>
</feature>
<evidence type="ECO:0000259" key="10">
    <source>
        <dbReference type="SMART" id="SM01280"/>
    </source>
</evidence>
<dbReference type="InterPro" id="IPR015408">
    <property type="entry name" value="Znf_Mcm10/DnaG"/>
</dbReference>
<gene>
    <name evidence="11" type="ORF">TKK_001011</name>
</gene>
<comment type="caution">
    <text evidence="11">The sequence shown here is derived from an EMBL/GenBank/DDBJ whole genome shotgun (WGS) entry which is preliminary data.</text>
</comment>
<dbReference type="InterPro" id="IPR040184">
    <property type="entry name" value="Mcm10"/>
</dbReference>
<protein>
    <recommendedName>
        <fullName evidence="3">Protein MCM10 homolog</fullName>
    </recommendedName>
</protein>
<feature type="compositionally biased region" description="Basic and acidic residues" evidence="9">
    <location>
        <begin position="100"/>
        <end position="118"/>
    </location>
</feature>
<comment type="similarity">
    <text evidence="2">Belongs to the MCM10 family.</text>
</comment>
<evidence type="ECO:0000256" key="5">
    <source>
        <dbReference type="ARBA" id="ARBA00022723"/>
    </source>
</evidence>
<reference evidence="11 12" key="1">
    <citation type="journal article" date="2024" name="bioRxiv">
        <title>A reference genome for Trichogramma kaykai: A tiny desert-dwelling parasitoid wasp with competing sex-ratio distorters.</title>
        <authorList>
            <person name="Culotta J."/>
            <person name="Lindsey A.R."/>
        </authorList>
    </citation>
    <scope>NUCLEOTIDE SEQUENCE [LARGE SCALE GENOMIC DNA]</scope>
    <source>
        <strain evidence="11 12">KSX58</strain>
    </source>
</reference>
<dbReference type="GO" id="GO:0005634">
    <property type="term" value="C:nucleus"/>
    <property type="evidence" value="ECO:0007669"/>
    <property type="project" value="UniProtKB-SubCell"/>
</dbReference>
<keyword evidence="4" id="KW-0235">DNA replication</keyword>
<feature type="compositionally biased region" description="Low complexity" evidence="9">
    <location>
        <begin position="54"/>
        <end position="74"/>
    </location>
</feature>
<dbReference type="GO" id="GO:0006260">
    <property type="term" value="P:DNA replication"/>
    <property type="evidence" value="ECO:0007669"/>
    <property type="project" value="UniProtKB-KW"/>
</dbReference>
<organism evidence="11 12">
    <name type="scientific">Trichogramma kaykai</name>
    <dbReference type="NCBI Taxonomy" id="54128"/>
    <lineage>
        <taxon>Eukaryota</taxon>
        <taxon>Metazoa</taxon>
        <taxon>Ecdysozoa</taxon>
        <taxon>Arthropoda</taxon>
        <taxon>Hexapoda</taxon>
        <taxon>Insecta</taxon>
        <taxon>Pterygota</taxon>
        <taxon>Neoptera</taxon>
        <taxon>Endopterygota</taxon>
        <taxon>Hymenoptera</taxon>
        <taxon>Apocrita</taxon>
        <taxon>Proctotrupomorpha</taxon>
        <taxon>Chalcidoidea</taxon>
        <taxon>Trichogrammatidae</taxon>
        <taxon>Trichogramma</taxon>
    </lineage>
</organism>
<name>A0ABD2XPG5_9HYME</name>
<dbReference type="Proteomes" id="UP001627154">
    <property type="component" value="Unassembled WGS sequence"/>
</dbReference>
<dbReference type="PANTHER" id="PTHR13454">
    <property type="entry name" value="PROTEIN MCM10 HOMOLOG"/>
    <property type="match status" value="1"/>
</dbReference>
<feature type="compositionally biased region" description="Acidic residues" evidence="9">
    <location>
        <begin position="1"/>
        <end position="24"/>
    </location>
</feature>
<dbReference type="Pfam" id="PF09332">
    <property type="entry name" value="Mcm10"/>
    <property type="match status" value="1"/>
</dbReference>
<feature type="region of interest" description="Disordered" evidence="9">
    <location>
        <begin position="403"/>
        <end position="436"/>
    </location>
</feature>
<feature type="region of interest" description="Disordered" evidence="9">
    <location>
        <begin position="1"/>
        <end position="74"/>
    </location>
</feature>
<dbReference type="PANTHER" id="PTHR13454:SF11">
    <property type="entry name" value="PROTEIN MCM10 HOMOLOG"/>
    <property type="match status" value="1"/>
</dbReference>
<comment type="subcellular location">
    <subcellularLocation>
        <location evidence="1">Nucleus</location>
    </subcellularLocation>
</comment>
<dbReference type="InterPro" id="IPR012340">
    <property type="entry name" value="NA-bd_OB-fold"/>
</dbReference>
<dbReference type="Pfam" id="PF24863">
    <property type="entry name" value="zf-CCCH_Mcm10"/>
    <property type="match status" value="1"/>
</dbReference>
<evidence type="ECO:0000313" key="12">
    <source>
        <dbReference type="Proteomes" id="UP001627154"/>
    </source>
</evidence>
<evidence type="ECO:0000256" key="3">
    <source>
        <dbReference type="ARBA" id="ARBA00017770"/>
    </source>
</evidence>
<evidence type="ECO:0000256" key="6">
    <source>
        <dbReference type="ARBA" id="ARBA00022771"/>
    </source>
</evidence>
<dbReference type="EMBL" id="JBJJXI010000018">
    <property type="protein sequence ID" value="KAL3406893.1"/>
    <property type="molecule type" value="Genomic_DNA"/>
</dbReference>
<proteinExistence type="inferred from homology"/>
<dbReference type="Pfam" id="PF09329">
    <property type="entry name" value="zf-primase"/>
    <property type="match status" value="1"/>
</dbReference>
<feature type="compositionally biased region" description="Polar residues" evidence="9">
    <location>
        <begin position="408"/>
        <end position="426"/>
    </location>
</feature>
<sequence length="781" mass="88411">MSSDNDSDNDLLEDLLGIDDDDDKSAEPEKVTTTDQKSIAKSAEPVEKLKKESSFSASPSAAAPSQSDSVKSSQVSQLKELDYNFLDVCDEDFADDFDVEKSAEKKTTSNKSKTKDSVFNDNGNSSDEEDKKYFENQQYSDYGREIKNLMKDKETEKSFSLSFKSNDNYKIDINERIVLKVSDDYKSVLKKKTNEDKVTPEPPKPSKYALQAQQKIKAQNDVYSDPVFGFRMINPLISSTDLVEKMKGIKPVTVASIKQHIINQKAGMLEDWVFAGVVLNKSSPKTSAKGSQYSIWKLTDLSNEMKTVALFLFSNAYKQLWKLSIGTVIGILNPNVLESRDDKDVATLSVDVPQRVLVLGTSKDLGTCKSIKKNGDPCTAPTNIRYGEHCVYHVKQEYGKFSRRSELQTKAPQKSFNEPRQQKLNASTSSFSSFSQQRNPQAAPFIAVKAVRNEAMYKKDCERLAALRGDKVATEKLKMDYKAKNEPESKVKVTSVDLTPKQMKKDSERLDRLRKLHANDPSPIQECKKETPKFNLPPPKLGAAARNGIIDFSSPIPKSAISRAKLNAIEWVKKNGGLKKENPNKIKPQKEEMIAKGLKRKREEEENTEEKIAEKINKEVEAKSKFREMLEMKSSHSDLIENREDEEKEKYFRKLEVKEQMEEKMLSTYKMDCKAVYCRVCKYTAFSSSDMCKQLQHPIKVIDAVKRFFKCGDCGNRTISLDRIPTETCKRCSSSRWTRTSMMDEKRLEVKTAKLCIRGGEEKFIGSVATDASLNLLVPDE</sequence>
<dbReference type="InterPro" id="IPR015411">
    <property type="entry name" value="Rep_factor_Mcm10_C"/>
</dbReference>
<dbReference type="AlphaFoldDB" id="A0ABD2XPG5"/>
<dbReference type="InterPro" id="IPR056791">
    <property type="entry name" value="Znf_Mcm10_C"/>
</dbReference>
<dbReference type="FunFam" id="2.40.50.140:FF:000174">
    <property type="entry name" value="DNA replication licensing factor mcm10"/>
    <property type="match status" value="1"/>
</dbReference>
<keyword evidence="8" id="KW-0539">Nucleus</keyword>
<evidence type="ECO:0000256" key="8">
    <source>
        <dbReference type="ARBA" id="ARBA00023242"/>
    </source>
</evidence>
<keyword evidence="7" id="KW-0862">Zinc</keyword>
<evidence type="ECO:0000256" key="1">
    <source>
        <dbReference type="ARBA" id="ARBA00004123"/>
    </source>
</evidence>
<dbReference type="Pfam" id="PF22379">
    <property type="entry name" value="OB_MCM10"/>
    <property type="match status" value="1"/>
</dbReference>
<evidence type="ECO:0000313" key="11">
    <source>
        <dbReference type="EMBL" id="KAL3406893.1"/>
    </source>
</evidence>
<keyword evidence="5" id="KW-0479">Metal-binding</keyword>
<dbReference type="InterPro" id="IPR055065">
    <property type="entry name" value="OB_MCM10"/>
</dbReference>
<feature type="compositionally biased region" description="Basic and acidic residues" evidence="9">
    <location>
        <begin position="44"/>
        <end position="53"/>
    </location>
</feature>
<evidence type="ECO:0000256" key="4">
    <source>
        <dbReference type="ARBA" id="ARBA00022705"/>
    </source>
</evidence>